<dbReference type="InterPro" id="IPR029058">
    <property type="entry name" value="AB_hydrolase_fold"/>
</dbReference>
<dbReference type="RefSeq" id="WP_328859055.1">
    <property type="nucleotide sequence ID" value="NZ_CP108021.1"/>
</dbReference>
<protein>
    <submittedName>
        <fullName evidence="4">Alpha/beta hydrolase</fullName>
    </submittedName>
</protein>
<dbReference type="PANTHER" id="PTHR48081:SF30">
    <property type="entry name" value="ACETYL-HYDROLASE LIPR-RELATED"/>
    <property type="match status" value="1"/>
</dbReference>
<name>A0AAU4K832_9NOCA</name>
<reference evidence="4 5" key="1">
    <citation type="submission" date="2022-10" db="EMBL/GenBank/DDBJ databases">
        <title>The complete genomes of actinobacterial strains from the NBC collection.</title>
        <authorList>
            <person name="Joergensen T.S."/>
            <person name="Alvarez Arevalo M."/>
            <person name="Sterndorff E.B."/>
            <person name="Faurdal D."/>
            <person name="Vuksanovic O."/>
            <person name="Mourched A.-S."/>
            <person name="Charusanti P."/>
            <person name="Shaw S."/>
            <person name="Blin K."/>
            <person name="Weber T."/>
        </authorList>
    </citation>
    <scope>NUCLEOTIDE SEQUENCE [LARGE SCALE GENOMIC DNA]</scope>
    <source>
        <strain evidence="4 5">NBC_00319</strain>
    </source>
</reference>
<dbReference type="Pfam" id="PF07859">
    <property type="entry name" value="Abhydrolase_3"/>
    <property type="match status" value="1"/>
</dbReference>
<comment type="similarity">
    <text evidence="1">Belongs to the 'GDXG' lipolytic enzyme family.</text>
</comment>
<dbReference type="Gene3D" id="3.40.50.1820">
    <property type="entry name" value="alpha/beta hydrolase"/>
    <property type="match status" value="1"/>
</dbReference>
<keyword evidence="5" id="KW-1185">Reference proteome</keyword>
<dbReference type="AlphaFoldDB" id="A0AAU4K832"/>
<dbReference type="InterPro" id="IPR050300">
    <property type="entry name" value="GDXG_lipolytic_enzyme"/>
</dbReference>
<gene>
    <name evidence="4" type="ORF">OG579_10305</name>
</gene>
<dbReference type="InterPro" id="IPR013094">
    <property type="entry name" value="AB_hydrolase_3"/>
</dbReference>
<dbReference type="SUPFAM" id="SSF53474">
    <property type="entry name" value="alpha/beta-Hydrolases"/>
    <property type="match status" value="1"/>
</dbReference>
<dbReference type="Proteomes" id="UP001432128">
    <property type="component" value="Chromosome"/>
</dbReference>
<evidence type="ECO:0000313" key="5">
    <source>
        <dbReference type="Proteomes" id="UP001432128"/>
    </source>
</evidence>
<evidence type="ECO:0000256" key="1">
    <source>
        <dbReference type="ARBA" id="ARBA00010515"/>
    </source>
</evidence>
<dbReference type="PANTHER" id="PTHR48081">
    <property type="entry name" value="AB HYDROLASE SUPERFAMILY PROTEIN C4A8.06C"/>
    <property type="match status" value="1"/>
</dbReference>
<evidence type="ECO:0000259" key="3">
    <source>
        <dbReference type="Pfam" id="PF07859"/>
    </source>
</evidence>
<accession>A0AAU4K832</accession>
<evidence type="ECO:0000313" key="4">
    <source>
        <dbReference type="EMBL" id="WUM22123.1"/>
    </source>
</evidence>
<feature type="domain" description="Alpha/beta hydrolase fold-3" evidence="3">
    <location>
        <begin position="85"/>
        <end position="286"/>
    </location>
</feature>
<keyword evidence="2 4" id="KW-0378">Hydrolase</keyword>
<organism evidence="4 5">
    <name type="scientific">Williamsia herbipolensis</name>
    <dbReference type="NCBI Taxonomy" id="1603258"/>
    <lineage>
        <taxon>Bacteria</taxon>
        <taxon>Bacillati</taxon>
        <taxon>Actinomycetota</taxon>
        <taxon>Actinomycetes</taxon>
        <taxon>Mycobacteriales</taxon>
        <taxon>Nocardiaceae</taxon>
        <taxon>Williamsia</taxon>
    </lineage>
</organism>
<evidence type="ECO:0000256" key="2">
    <source>
        <dbReference type="ARBA" id="ARBA00022801"/>
    </source>
</evidence>
<proteinExistence type="inferred from homology"/>
<sequence length="323" mass="34716">MRSSLRSRALVTSTALWLPPLAERVPATPQGVRFTRRLVATTMRLGGRVPAGTQVDRVRTATDDGSPVRGEWVRHRRVTDTRRVILYVHGSAFAICSAATHRALVARLSKASGIAAFSVDYRLAPEHLFPAAADDVAAAYRWLIATGHEPADIVLAGDSAGGHLILDLLACNARENAPQPGAVMMMSPLFDLTLALAAERERVRRDPMISANAAARLVGHYTRGADHDGPRLRLDLAKGSVLPPMLVQAGGAEMLSADARKVAEVVTAAGGRCELQIWPGQMHVFQAFDRLIPEADRAVAAAAVFLTSALRRDHSTTGHRRSA</sequence>
<dbReference type="EMBL" id="CP108021">
    <property type="protein sequence ID" value="WUM22123.1"/>
    <property type="molecule type" value="Genomic_DNA"/>
</dbReference>
<dbReference type="GO" id="GO:0004806">
    <property type="term" value="F:triacylglycerol lipase activity"/>
    <property type="evidence" value="ECO:0007669"/>
    <property type="project" value="TreeGrafter"/>
</dbReference>
<dbReference type="KEGG" id="whr:OG579_10305"/>